<evidence type="ECO:0000313" key="3">
    <source>
        <dbReference type="Proteomes" id="UP000759537"/>
    </source>
</evidence>
<protein>
    <submittedName>
        <fullName evidence="2">Uncharacterized protein</fullName>
    </submittedName>
</protein>
<proteinExistence type="predicted"/>
<keyword evidence="3" id="KW-1185">Reference proteome</keyword>
<sequence>MSKFMKEFALYKTLHLLRTRWSASPSASPSCRGDKVDDWASLRGDELAMKVNGDPANGVLPTCLDTLQTNEAHPYETNRRCEQERVDDLMPAARVEYVREPLGMTNGRIGYVYLVDENMKIRWAACADAKKEEEEALIRCAGVLLNRHKRPSSTPGTPTSSPPKRRRTNEEE</sequence>
<dbReference type="GO" id="GO:0005743">
    <property type="term" value="C:mitochondrial inner membrane"/>
    <property type="evidence" value="ECO:0007669"/>
    <property type="project" value="TreeGrafter"/>
</dbReference>
<dbReference type="Proteomes" id="UP000759537">
    <property type="component" value="Unassembled WGS sequence"/>
</dbReference>
<dbReference type="PANTHER" id="PTHR28106:SF1">
    <property type="entry name" value="MITOCHONDRIAL ATPASE COMPLEX SUBUNIT ATP10"/>
    <property type="match status" value="1"/>
</dbReference>
<reference evidence="2" key="2">
    <citation type="journal article" date="2020" name="Nat. Commun.">
        <title>Large-scale genome sequencing of mycorrhizal fungi provides insights into the early evolution of symbiotic traits.</title>
        <authorList>
            <person name="Miyauchi S."/>
            <person name="Kiss E."/>
            <person name="Kuo A."/>
            <person name="Drula E."/>
            <person name="Kohler A."/>
            <person name="Sanchez-Garcia M."/>
            <person name="Morin E."/>
            <person name="Andreopoulos B."/>
            <person name="Barry K.W."/>
            <person name="Bonito G."/>
            <person name="Buee M."/>
            <person name="Carver A."/>
            <person name="Chen C."/>
            <person name="Cichocki N."/>
            <person name="Clum A."/>
            <person name="Culley D."/>
            <person name="Crous P.W."/>
            <person name="Fauchery L."/>
            <person name="Girlanda M."/>
            <person name="Hayes R.D."/>
            <person name="Keri Z."/>
            <person name="LaButti K."/>
            <person name="Lipzen A."/>
            <person name="Lombard V."/>
            <person name="Magnuson J."/>
            <person name="Maillard F."/>
            <person name="Murat C."/>
            <person name="Nolan M."/>
            <person name="Ohm R.A."/>
            <person name="Pangilinan J."/>
            <person name="Pereira M.F."/>
            <person name="Perotto S."/>
            <person name="Peter M."/>
            <person name="Pfister S."/>
            <person name="Riley R."/>
            <person name="Sitrit Y."/>
            <person name="Stielow J.B."/>
            <person name="Szollosi G."/>
            <person name="Zifcakova L."/>
            <person name="Stursova M."/>
            <person name="Spatafora J.W."/>
            <person name="Tedersoo L."/>
            <person name="Vaario L.M."/>
            <person name="Yamada A."/>
            <person name="Yan M."/>
            <person name="Wang P."/>
            <person name="Xu J."/>
            <person name="Bruns T."/>
            <person name="Baldrian P."/>
            <person name="Vilgalys R."/>
            <person name="Dunand C."/>
            <person name="Henrissat B."/>
            <person name="Grigoriev I.V."/>
            <person name="Hibbett D."/>
            <person name="Nagy L.G."/>
            <person name="Martin F.M."/>
        </authorList>
    </citation>
    <scope>NUCLEOTIDE SEQUENCE</scope>
    <source>
        <strain evidence="2">Prilba</strain>
    </source>
</reference>
<gene>
    <name evidence="2" type="ORF">DFH94DRAFT_695566</name>
</gene>
<accession>A0A9P5K189</accession>
<dbReference type="InterPro" id="IPR007849">
    <property type="entry name" value="ATP10"/>
</dbReference>
<comment type="caution">
    <text evidence="2">The sequence shown here is derived from an EMBL/GenBank/DDBJ whole genome shotgun (WGS) entry which is preliminary data.</text>
</comment>
<name>A0A9P5K189_9AGAM</name>
<dbReference type="EMBL" id="WHVB01000017">
    <property type="protein sequence ID" value="KAF8474499.1"/>
    <property type="molecule type" value="Genomic_DNA"/>
</dbReference>
<dbReference type="GO" id="GO:0033615">
    <property type="term" value="P:mitochondrial proton-transporting ATP synthase complex assembly"/>
    <property type="evidence" value="ECO:0007669"/>
    <property type="project" value="TreeGrafter"/>
</dbReference>
<reference evidence="2" key="1">
    <citation type="submission" date="2019-10" db="EMBL/GenBank/DDBJ databases">
        <authorList>
            <consortium name="DOE Joint Genome Institute"/>
            <person name="Kuo A."/>
            <person name="Miyauchi S."/>
            <person name="Kiss E."/>
            <person name="Drula E."/>
            <person name="Kohler A."/>
            <person name="Sanchez-Garcia M."/>
            <person name="Andreopoulos B."/>
            <person name="Barry K.W."/>
            <person name="Bonito G."/>
            <person name="Buee M."/>
            <person name="Carver A."/>
            <person name="Chen C."/>
            <person name="Cichocki N."/>
            <person name="Clum A."/>
            <person name="Culley D."/>
            <person name="Crous P.W."/>
            <person name="Fauchery L."/>
            <person name="Girlanda M."/>
            <person name="Hayes R."/>
            <person name="Keri Z."/>
            <person name="LaButti K."/>
            <person name="Lipzen A."/>
            <person name="Lombard V."/>
            <person name="Magnuson J."/>
            <person name="Maillard F."/>
            <person name="Morin E."/>
            <person name="Murat C."/>
            <person name="Nolan M."/>
            <person name="Ohm R."/>
            <person name="Pangilinan J."/>
            <person name="Pereira M."/>
            <person name="Perotto S."/>
            <person name="Peter M."/>
            <person name="Riley R."/>
            <person name="Sitrit Y."/>
            <person name="Stielow B."/>
            <person name="Szollosi G."/>
            <person name="Zifcakova L."/>
            <person name="Stursova M."/>
            <person name="Spatafora J.W."/>
            <person name="Tedersoo L."/>
            <person name="Vaario L.-M."/>
            <person name="Yamada A."/>
            <person name="Yan M."/>
            <person name="Wang P."/>
            <person name="Xu J."/>
            <person name="Bruns T."/>
            <person name="Baldrian P."/>
            <person name="Vilgalys R."/>
            <person name="Henrissat B."/>
            <person name="Grigoriev I.V."/>
            <person name="Hibbett D."/>
            <person name="Nagy L.G."/>
            <person name="Martin F.M."/>
        </authorList>
    </citation>
    <scope>NUCLEOTIDE SEQUENCE</scope>
    <source>
        <strain evidence="2">Prilba</strain>
    </source>
</reference>
<dbReference type="Pfam" id="PF05176">
    <property type="entry name" value="ATP-synt_10"/>
    <property type="match status" value="1"/>
</dbReference>
<dbReference type="PANTHER" id="PTHR28106">
    <property type="entry name" value="MITOCHONDRIAL ATPASE COMPLEX SUBUNIT ATP10"/>
    <property type="match status" value="1"/>
</dbReference>
<organism evidence="2 3">
    <name type="scientific">Russula ochroleuca</name>
    <dbReference type="NCBI Taxonomy" id="152965"/>
    <lineage>
        <taxon>Eukaryota</taxon>
        <taxon>Fungi</taxon>
        <taxon>Dikarya</taxon>
        <taxon>Basidiomycota</taxon>
        <taxon>Agaricomycotina</taxon>
        <taxon>Agaricomycetes</taxon>
        <taxon>Russulales</taxon>
        <taxon>Russulaceae</taxon>
        <taxon>Russula</taxon>
    </lineage>
</organism>
<feature type="region of interest" description="Disordered" evidence="1">
    <location>
        <begin position="147"/>
        <end position="172"/>
    </location>
</feature>
<evidence type="ECO:0000313" key="2">
    <source>
        <dbReference type="EMBL" id="KAF8474499.1"/>
    </source>
</evidence>
<dbReference type="OrthoDB" id="17089at2759"/>
<evidence type="ECO:0000256" key="1">
    <source>
        <dbReference type="SAM" id="MobiDB-lite"/>
    </source>
</evidence>
<feature type="compositionally biased region" description="Basic residues" evidence="1">
    <location>
        <begin position="163"/>
        <end position="172"/>
    </location>
</feature>
<dbReference type="AlphaFoldDB" id="A0A9P5K189"/>